<dbReference type="RefSeq" id="WP_235314032.1">
    <property type="nucleotide sequence ID" value="NZ_JAKGAS010000012.1"/>
</dbReference>
<name>A0ABS9DDU2_9ALTE</name>
<evidence type="ECO:0000256" key="1">
    <source>
        <dbReference type="SAM" id="MobiDB-lite"/>
    </source>
</evidence>
<dbReference type="Proteomes" id="UP001521137">
    <property type="component" value="Unassembled WGS sequence"/>
</dbReference>
<organism evidence="2 3">
    <name type="scientific">Paraglaciecola algarum</name>
    <dbReference type="NCBI Taxonomy" id="3050085"/>
    <lineage>
        <taxon>Bacteria</taxon>
        <taxon>Pseudomonadati</taxon>
        <taxon>Pseudomonadota</taxon>
        <taxon>Gammaproteobacteria</taxon>
        <taxon>Alteromonadales</taxon>
        <taxon>Alteromonadaceae</taxon>
        <taxon>Paraglaciecola</taxon>
    </lineage>
</organism>
<sequence length="59" mass="6054">MDVGSAGAGSIAQSAPTQTGSPQQVVQAEQQQEKLETTATQENAPQEGERVGSQVNISV</sequence>
<reference evidence="2 3" key="1">
    <citation type="submission" date="2022-01" db="EMBL/GenBank/DDBJ databases">
        <title>Paraglaciecola sp. G1-23.</title>
        <authorList>
            <person name="Jin M.S."/>
            <person name="Han D.M."/>
            <person name="Kim H.M."/>
            <person name="Jeon C.O."/>
        </authorList>
    </citation>
    <scope>NUCLEOTIDE SEQUENCE [LARGE SCALE GENOMIC DNA]</scope>
    <source>
        <strain evidence="2 3">G1-23</strain>
    </source>
</reference>
<dbReference type="EMBL" id="JAKGAS010000012">
    <property type="protein sequence ID" value="MCF2949929.1"/>
    <property type="molecule type" value="Genomic_DNA"/>
</dbReference>
<protein>
    <submittedName>
        <fullName evidence="2">Uncharacterized protein</fullName>
    </submittedName>
</protein>
<evidence type="ECO:0000313" key="3">
    <source>
        <dbReference type="Proteomes" id="UP001521137"/>
    </source>
</evidence>
<comment type="caution">
    <text evidence="2">The sequence shown here is derived from an EMBL/GenBank/DDBJ whole genome shotgun (WGS) entry which is preliminary data.</text>
</comment>
<evidence type="ECO:0000313" key="2">
    <source>
        <dbReference type="EMBL" id="MCF2949929.1"/>
    </source>
</evidence>
<feature type="region of interest" description="Disordered" evidence="1">
    <location>
        <begin position="1"/>
        <end position="59"/>
    </location>
</feature>
<gene>
    <name evidence="2" type="ORF">L0668_17550</name>
</gene>
<keyword evidence="3" id="KW-1185">Reference proteome</keyword>
<accession>A0ABS9DDU2</accession>
<proteinExistence type="predicted"/>
<feature type="compositionally biased region" description="Low complexity" evidence="1">
    <location>
        <begin position="1"/>
        <end position="15"/>
    </location>
</feature>